<evidence type="ECO:0000313" key="3">
    <source>
        <dbReference type="EMBL" id="WGH79821.1"/>
    </source>
</evidence>
<keyword evidence="2" id="KW-1133">Transmembrane helix</keyword>
<evidence type="ECO:0008006" key="5">
    <source>
        <dbReference type="Google" id="ProtNLM"/>
    </source>
</evidence>
<gene>
    <name evidence="3" type="ORF">P8627_06045</name>
</gene>
<evidence type="ECO:0000256" key="1">
    <source>
        <dbReference type="SAM" id="MobiDB-lite"/>
    </source>
</evidence>
<organism evidence="3 4">
    <name type="scientific">Jannaschia ovalis</name>
    <dbReference type="NCBI Taxonomy" id="3038773"/>
    <lineage>
        <taxon>Bacteria</taxon>
        <taxon>Pseudomonadati</taxon>
        <taxon>Pseudomonadota</taxon>
        <taxon>Alphaproteobacteria</taxon>
        <taxon>Rhodobacterales</taxon>
        <taxon>Roseobacteraceae</taxon>
        <taxon>Jannaschia</taxon>
    </lineage>
</organism>
<proteinExistence type="predicted"/>
<evidence type="ECO:0000256" key="2">
    <source>
        <dbReference type="SAM" id="Phobius"/>
    </source>
</evidence>
<feature type="compositionally biased region" description="Polar residues" evidence="1">
    <location>
        <begin position="83"/>
        <end position="93"/>
    </location>
</feature>
<feature type="transmembrane region" description="Helical" evidence="2">
    <location>
        <begin position="7"/>
        <end position="24"/>
    </location>
</feature>
<keyword evidence="2" id="KW-0812">Transmembrane</keyword>
<sequence length="93" mass="10044">MSRTQSILIWAILIAIVLAHVALWRSSMPAGAKLSFTVLNAVGWAIVLGPIWIIPRWLDAIRARNAEADTGPAAEPSDPDQPPSNRDNNSTST</sequence>
<feature type="transmembrane region" description="Helical" evidence="2">
    <location>
        <begin position="36"/>
        <end position="54"/>
    </location>
</feature>
<protein>
    <recommendedName>
        <fullName evidence="5">DUF2842 domain-containing protein</fullName>
    </recommendedName>
</protein>
<reference evidence="3 4" key="1">
    <citation type="submission" date="2023-04" db="EMBL/GenBank/DDBJ databases">
        <title>Jannaschia ovalis sp. nov., a marine bacterium isolated from sea tidal flat.</title>
        <authorList>
            <person name="Kwon D.Y."/>
            <person name="Kim J.-J."/>
        </authorList>
    </citation>
    <scope>NUCLEOTIDE SEQUENCE [LARGE SCALE GENOMIC DNA]</scope>
    <source>
        <strain evidence="3 4">GRR-S6-38</strain>
    </source>
</reference>
<name>A0ABY8LEV8_9RHOB</name>
<accession>A0ABY8LEV8</accession>
<dbReference type="Proteomes" id="UP001243420">
    <property type="component" value="Chromosome"/>
</dbReference>
<feature type="region of interest" description="Disordered" evidence="1">
    <location>
        <begin position="68"/>
        <end position="93"/>
    </location>
</feature>
<evidence type="ECO:0000313" key="4">
    <source>
        <dbReference type="Proteomes" id="UP001243420"/>
    </source>
</evidence>
<keyword evidence="4" id="KW-1185">Reference proteome</keyword>
<dbReference type="RefSeq" id="WP_279966789.1">
    <property type="nucleotide sequence ID" value="NZ_CP122537.1"/>
</dbReference>
<dbReference type="EMBL" id="CP122537">
    <property type="protein sequence ID" value="WGH79821.1"/>
    <property type="molecule type" value="Genomic_DNA"/>
</dbReference>
<keyword evidence="2" id="KW-0472">Membrane</keyword>